<name>B9M140_GEODF</name>
<dbReference type="SMART" id="SM00316">
    <property type="entry name" value="S1"/>
    <property type="match status" value="3"/>
</dbReference>
<keyword evidence="4" id="KW-1185">Reference proteome</keyword>
<dbReference type="AlphaFoldDB" id="B9M140"/>
<feature type="domain" description="S1 motif" evidence="2">
    <location>
        <begin position="142"/>
        <end position="204"/>
    </location>
</feature>
<dbReference type="GO" id="GO:0003676">
    <property type="term" value="F:nucleic acid binding"/>
    <property type="evidence" value="ECO:0007669"/>
    <property type="project" value="InterPro"/>
</dbReference>
<proteinExistence type="inferred from homology"/>
<feature type="domain" description="S1 motif" evidence="2">
    <location>
        <begin position="68"/>
        <end position="129"/>
    </location>
</feature>
<dbReference type="Gene3D" id="2.40.50.140">
    <property type="entry name" value="Nucleic acid-binding proteins"/>
    <property type="match status" value="3"/>
</dbReference>
<dbReference type="InterPro" id="IPR003029">
    <property type="entry name" value="S1_domain"/>
</dbReference>
<organism evidence="3 4">
    <name type="scientific">Geotalea daltonii (strain DSM 22248 / JCM 15807 / FRC-32)</name>
    <name type="common">Geobacter daltonii</name>
    <dbReference type="NCBI Taxonomy" id="316067"/>
    <lineage>
        <taxon>Bacteria</taxon>
        <taxon>Pseudomonadati</taxon>
        <taxon>Thermodesulfobacteriota</taxon>
        <taxon>Desulfuromonadia</taxon>
        <taxon>Geobacterales</taxon>
        <taxon>Geobacteraceae</taxon>
        <taxon>Geotalea</taxon>
    </lineage>
</organism>
<dbReference type="PANTHER" id="PTHR37296">
    <property type="entry name" value="CONSERVED VIRULENCE FACTOR B"/>
    <property type="match status" value="1"/>
</dbReference>
<dbReference type="InterPro" id="IPR039566">
    <property type="entry name" value="CvfB_S1_st"/>
</dbReference>
<dbReference type="InterPro" id="IPR036388">
    <property type="entry name" value="WH-like_DNA-bd_sf"/>
</dbReference>
<dbReference type="STRING" id="316067.Geob_0748"/>
<dbReference type="OrthoDB" id="9801597at2"/>
<comment type="similarity">
    <text evidence="1">Belongs to the CvfB family.</text>
</comment>
<accession>B9M140</accession>
<dbReference type="HOGENOM" id="CLU_064885_1_0_7"/>
<feature type="domain" description="S1 motif" evidence="2">
    <location>
        <begin position="3"/>
        <end position="63"/>
    </location>
</feature>
<dbReference type="PIRSF" id="PIRSF012524">
    <property type="entry name" value="YitL_S1"/>
    <property type="match status" value="1"/>
</dbReference>
<dbReference type="KEGG" id="geo:Geob_0748"/>
<dbReference type="InterPro" id="IPR014464">
    <property type="entry name" value="CvfB_fam"/>
</dbReference>
<dbReference type="Pfam" id="PF17783">
    <property type="entry name" value="WHD_CvfB"/>
    <property type="match status" value="1"/>
</dbReference>
<dbReference type="InterPro" id="IPR012340">
    <property type="entry name" value="NA-bd_OB-fold"/>
</dbReference>
<evidence type="ECO:0000313" key="3">
    <source>
        <dbReference type="EMBL" id="ACM19110.1"/>
    </source>
</evidence>
<dbReference type="Pfam" id="PF13509">
    <property type="entry name" value="S1_2"/>
    <property type="match status" value="1"/>
</dbReference>
<protein>
    <recommendedName>
        <fullName evidence="2">S1 motif domain-containing protein</fullName>
    </recommendedName>
</protein>
<gene>
    <name evidence="3" type="ordered locus">Geob_0748</name>
</gene>
<evidence type="ECO:0000256" key="1">
    <source>
        <dbReference type="PIRNR" id="PIRNR012524"/>
    </source>
</evidence>
<dbReference type="EMBL" id="CP001390">
    <property type="protein sequence ID" value="ACM19110.1"/>
    <property type="molecule type" value="Genomic_DNA"/>
</dbReference>
<reference evidence="3 4" key="1">
    <citation type="submission" date="2009-01" db="EMBL/GenBank/DDBJ databases">
        <title>Complete sequence of Geobacter sp. FRC-32.</title>
        <authorList>
            <consortium name="US DOE Joint Genome Institute"/>
            <person name="Lucas S."/>
            <person name="Copeland A."/>
            <person name="Lapidus A."/>
            <person name="Glavina del Rio T."/>
            <person name="Dalin E."/>
            <person name="Tice H."/>
            <person name="Bruce D."/>
            <person name="Goodwin L."/>
            <person name="Pitluck S."/>
            <person name="Saunders E."/>
            <person name="Brettin T."/>
            <person name="Detter J.C."/>
            <person name="Han C."/>
            <person name="Larimer F."/>
            <person name="Land M."/>
            <person name="Hauser L."/>
            <person name="Kyrpides N."/>
            <person name="Ovchinnikova G."/>
            <person name="Kostka J."/>
            <person name="Richardson P."/>
        </authorList>
    </citation>
    <scope>NUCLEOTIDE SEQUENCE [LARGE SCALE GENOMIC DNA]</scope>
    <source>
        <strain evidence="4">DSM 22248 / JCM 15807 / FRC-32</strain>
    </source>
</reference>
<dbReference type="PANTHER" id="PTHR37296:SF1">
    <property type="entry name" value="CONSERVED VIRULENCE FACTOR B"/>
    <property type="match status" value="1"/>
</dbReference>
<dbReference type="RefSeq" id="WP_012645839.1">
    <property type="nucleotide sequence ID" value="NC_011979.1"/>
</dbReference>
<evidence type="ECO:0000259" key="2">
    <source>
        <dbReference type="SMART" id="SM00316"/>
    </source>
</evidence>
<evidence type="ECO:0000313" key="4">
    <source>
        <dbReference type="Proteomes" id="UP000007721"/>
    </source>
</evidence>
<dbReference type="InterPro" id="IPR040764">
    <property type="entry name" value="CvfB_WH"/>
</dbReference>
<dbReference type="Proteomes" id="UP000007721">
    <property type="component" value="Chromosome"/>
</dbReference>
<sequence>MLEIGRYNELEVKKLSPQGAYLQSELGEILLPRRYVPAGLQQGDRLRVFIYLDSEDRLIATTQRARAQVGEFALLTVKEAGAIGAFLDWGLDKDILVPFAEQNVPMRRGERHLVRLYLDKSERVSASARIDRFLDNERIVLEQGEEVDLVIYQFTDLGAKVIINGIYSGLLFKNELYGRPGIGSRLKGYVKKVRDDKKIDVTLKKSGIQGLDTSRDRILKTLATTGGFLPLTDKSSPDVIAEVLKMSKKTFKKAVGSLYKDGFIDLKEEGIEIRGSREK</sequence>
<dbReference type="Gene3D" id="1.10.10.10">
    <property type="entry name" value="Winged helix-like DNA-binding domain superfamily/Winged helix DNA-binding domain"/>
    <property type="match status" value="1"/>
</dbReference>
<dbReference type="eggNOG" id="COG2996">
    <property type="taxonomic scope" value="Bacteria"/>
</dbReference>